<gene>
    <name evidence="1" type="ordered locus">TUZN_1485</name>
</gene>
<evidence type="ECO:0000313" key="1">
    <source>
        <dbReference type="EMBL" id="AEA12956.1"/>
    </source>
</evidence>
<proteinExistence type="predicted"/>
<dbReference type="Proteomes" id="UP000008138">
    <property type="component" value="Chromosome"/>
</dbReference>
<dbReference type="eggNOG" id="arCOG07065">
    <property type="taxonomic scope" value="Archaea"/>
</dbReference>
<dbReference type="AlphaFoldDB" id="F2L229"/>
<evidence type="ECO:0000313" key="2">
    <source>
        <dbReference type="Proteomes" id="UP000008138"/>
    </source>
</evidence>
<organism evidence="1 2">
    <name type="scientific">Thermoproteus uzoniensis (strain 768-20)</name>
    <dbReference type="NCBI Taxonomy" id="999630"/>
    <lineage>
        <taxon>Archaea</taxon>
        <taxon>Thermoproteota</taxon>
        <taxon>Thermoprotei</taxon>
        <taxon>Thermoproteales</taxon>
        <taxon>Thermoproteaceae</taxon>
        <taxon>Thermoproteus</taxon>
    </lineage>
</organism>
<accession>F2L229</accession>
<protein>
    <submittedName>
        <fullName evidence="1">Uncharacterized protein</fullName>
    </submittedName>
</protein>
<reference evidence="1 2" key="1">
    <citation type="journal article" date="2011" name="J. Bacteriol.">
        <title>Complete genome sequence of the thermoacidophilic crenarchaeon Thermoproteus uzoniensis 768-20.</title>
        <authorList>
            <person name="Mardanov A.V."/>
            <person name="Gumerov V.M."/>
            <person name="Beletsky A.V."/>
            <person name="Prokofeva M.I."/>
            <person name="Bonch-Osmolovskaya E.A."/>
            <person name="Ravin N.V."/>
            <person name="Skryabin K.G."/>
        </authorList>
    </citation>
    <scope>NUCLEOTIDE SEQUENCE [LARGE SCALE GENOMIC DNA]</scope>
    <source>
        <strain evidence="1 2">768-20</strain>
    </source>
</reference>
<sequence>MPDLPGIEVATADNLPPIDDKIVVVVGDRELAERLGAAYMSDEEISKFIEFLKDELARAVLPA</sequence>
<dbReference type="EMBL" id="CP002590">
    <property type="protein sequence ID" value="AEA12956.1"/>
    <property type="molecule type" value="Genomic_DNA"/>
</dbReference>
<keyword evidence="2" id="KW-1185">Reference proteome</keyword>
<reference key="2">
    <citation type="submission" date="2011-03" db="EMBL/GenBank/DDBJ databases">
        <title>Complete genome sequence of the thermoacidophilic crenarchaeon Thermoproteus uzoniensis 768-20.</title>
        <authorList>
            <person name="Mardanov A.V."/>
            <person name="Gumerov V.M."/>
            <person name="Beletsky A.V."/>
            <person name="Prokofeva M.I."/>
            <person name="Bonch-Osmolovskaya E.A."/>
            <person name="Ravin N.V."/>
            <person name="Skryabin K.G."/>
        </authorList>
    </citation>
    <scope>NUCLEOTIDE SEQUENCE</scope>
    <source>
        <strain>768-20</strain>
    </source>
</reference>
<dbReference type="HOGENOM" id="CLU_2875289_0_0_2"/>
<name>F2L229_THEU7</name>
<dbReference type="KEGG" id="tuz:TUZN_1485"/>